<dbReference type="AlphaFoldDB" id="A0A2P6VNJ1"/>
<feature type="region of interest" description="Disordered" evidence="1">
    <location>
        <begin position="1"/>
        <end position="37"/>
    </location>
</feature>
<dbReference type="GO" id="GO:0007096">
    <property type="term" value="P:regulation of exit from mitosis"/>
    <property type="evidence" value="ECO:0007669"/>
    <property type="project" value="InterPro"/>
</dbReference>
<dbReference type="Pfam" id="PF06581">
    <property type="entry name" value="p31comet"/>
    <property type="match status" value="1"/>
</dbReference>
<sequence length="411" mass="42550">MLRRRLQQEGRWQGRAGSQTGAAEGGARLSGGARRRRAGSSVQHAAAALPLPVVAPTQAECAALLRTLIKHLLFQRSQIPYLYDQLLLAARQHEAAAAEAAAAGGRRRRIPKTDRKLLKFLEKTEEALAALDGALASLGAPRRCLLLLGSSSSKPREVYEVLLPPASVGRTPASEAAAAAAAAAGVAAGLCSATQQPEAEPAAGPAAPPQQGVRPRLSRLERLCNHALRQLVMASTELPEGNAHLVSCKLFILLEGSSGSSGEGTLASAPAEQQQLQHDQQHLAAPRGFAVKRGYKLSMRRGVHITLRLGQQLQEAPEEELQQQAEQGAEAASLGSQDGSGMDCSQGGGAPTMHLSQLPDACAAPQPAAAAAPAEAPAAAAAAAPAPAGVWYLCKTVVKGLNIGSKEAHEG</sequence>
<reference evidence="2 3" key="1">
    <citation type="journal article" date="2018" name="Plant J.">
        <title>Genome sequences of Chlorella sorokiniana UTEX 1602 and Micractinium conductrix SAG 241.80: implications to maltose excretion by a green alga.</title>
        <authorList>
            <person name="Arriola M.B."/>
            <person name="Velmurugan N."/>
            <person name="Zhang Y."/>
            <person name="Plunkett M.H."/>
            <person name="Hondzo H."/>
            <person name="Barney B.M."/>
        </authorList>
    </citation>
    <scope>NUCLEOTIDE SEQUENCE [LARGE SCALE GENOMIC DNA]</scope>
    <source>
        <strain evidence="2 3">SAG 241.80</strain>
    </source>
</reference>
<dbReference type="InterPro" id="IPR009511">
    <property type="entry name" value="MAD1/Cdc20-bound-Mad2-bd"/>
</dbReference>
<name>A0A2P6VNJ1_9CHLO</name>
<dbReference type="InterPro" id="IPR053729">
    <property type="entry name" value="MAD2L1BP_domain_sf"/>
</dbReference>
<comment type="caution">
    <text evidence="2">The sequence shown here is derived from an EMBL/GenBank/DDBJ whole genome shotgun (WGS) entry which is preliminary data.</text>
</comment>
<feature type="compositionally biased region" description="Low complexity" evidence="1">
    <location>
        <begin position="322"/>
        <end position="332"/>
    </location>
</feature>
<dbReference type="GO" id="GO:0005634">
    <property type="term" value="C:nucleus"/>
    <property type="evidence" value="ECO:0007669"/>
    <property type="project" value="InterPro"/>
</dbReference>
<keyword evidence="3" id="KW-1185">Reference proteome</keyword>
<organism evidence="2 3">
    <name type="scientific">Micractinium conductrix</name>
    <dbReference type="NCBI Taxonomy" id="554055"/>
    <lineage>
        <taxon>Eukaryota</taxon>
        <taxon>Viridiplantae</taxon>
        <taxon>Chlorophyta</taxon>
        <taxon>core chlorophytes</taxon>
        <taxon>Trebouxiophyceae</taxon>
        <taxon>Chlorellales</taxon>
        <taxon>Chlorellaceae</taxon>
        <taxon>Chlorella clade</taxon>
        <taxon>Micractinium</taxon>
    </lineage>
</organism>
<feature type="region of interest" description="Disordered" evidence="1">
    <location>
        <begin position="316"/>
        <end position="352"/>
    </location>
</feature>
<dbReference type="Gene3D" id="3.30.900.20">
    <property type="match status" value="1"/>
</dbReference>
<evidence type="ECO:0000313" key="3">
    <source>
        <dbReference type="Proteomes" id="UP000239649"/>
    </source>
</evidence>
<protein>
    <submittedName>
        <fullName evidence="2">MAD2L1-binding</fullName>
    </submittedName>
</protein>
<evidence type="ECO:0000256" key="1">
    <source>
        <dbReference type="SAM" id="MobiDB-lite"/>
    </source>
</evidence>
<dbReference type="STRING" id="554055.A0A2P6VNJ1"/>
<dbReference type="OrthoDB" id="6334764at2759"/>
<feature type="compositionally biased region" description="Low complexity" evidence="1">
    <location>
        <begin position="21"/>
        <end position="32"/>
    </location>
</feature>
<dbReference type="Proteomes" id="UP000239649">
    <property type="component" value="Unassembled WGS sequence"/>
</dbReference>
<accession>A0A2P6VNJ1</accession>
<dbReference type="EMBL" id="LHPF02000002">
    <property type="protein sequence ID" value="PSC75653.1"/>
    <property type="molecule type" value="Genomic_DNA"/>
</dbReference>
<proteinExistence type="predicted"/>
<dbReference type="PANTHER" id="PTHR15681">
    <property type="entry name" value="MAD2L1-BINDING PROTEIN"/>
    <property type="match status" value="1"/>
</dbReference>
<evidence type="ECO:0000313" key="2">
    <source>
        <dbReference type="EMBL" id="PSC75653.1"/>
    </source>
</evidence>
<dbReference type="PANTHER" id="PTHR15681:SF1">
    <property type="entry name" value="MAD2L1-BINDING PROTEIN"/>
    <property type="match status" value="1"/>
</dbReference>
<gene>
    <name evidence="2" type="ORF">C2E20_1221</name>
</gene>